<dbReference type="GO" id="GO:0012506">
    <property type="term" value="C:vesicle membrane"/>
    <property type="evidence" value="ECO:0007669"/>
    <property type="project" value="TreeGrafter"/>
</dbReference>
<dbReference type="InterPro" id="IPR001012">
    <property type="entry name" value="UBX_dom"/>
</dbReference>
<dbReference type="PANTHER" id="PTHR46467:SF1">
    <property type="entry name" value="TETHER CONTAINING UBX DOMAIN FOR GLUT4"/>
    <property type="match status" value="1"/>
</dbReference>
<dbReference type="GO" id="GO:0005737">
    <property type="term" value="C:cytoplasm"/>
    <property type="evidence" value="ECO:0007669"/>
    <property type="project" value="TreeGrafter"/>
</dbReference>
<evidence type="ECO:0000313" key="4">
    <source>
        <dbReference type="Proteomes" id="UP001358614"/>
    </source>
</evidence>
<dbReference type="GO" id="GO:0005634">
    <property type="term" value="C:nucleus"/>
    <property type="evidence" value="ECO:0007669"/>
    <property type="project" value="TreeGrafter"/>
</dbReference>
<evidence type="ECO:0000256" key="1">
    <source>
        <dbReference type="SAM" id="MobiDB-lite"/>
    </source>
</evidence>
<evidence type="ECO:0000259" key="2">
    <source>
        <dbReference type="PROSITE" id="PS50033"/>
    </source>
</evidence>
<dbReference type="KEGG" id="ker:91099269"/>
<dbReference type="EMBL" id="CP144089">
    <property type="protein sequence ID" value="WWD02426.1"/>
    <property type="molecule type" value="Genomic_DNA"/>
</dbReference>
<dbReference type="Pfam" id="PF00789">
    <property type="entry name" value="UBX"/>
    <property type="match status" value="1"/>
</dbReference>
<feature type="region of interest" description="Disordered" evidence="1">
    <location>
        <begin position="277"/>
        <end position="332"/>
    </location>
</feature>
<feature type="compositionally biased region" description="Low complexity" evidence="1">
    <location>
        <begin position="197"/>
        <end position="210"/>
    </location>
</feature>
<gene>
    <name evidence="3" type="ORF">V865_000465</name>
</gene>
<feature type="region of interest" description="Disordered" evidence="1">
    <location>
        <begin position="186"/>
        <end position="217"/>
    </location>
</feature>
<organism evidence="3 4">
    <name type="scientific">Kwoniella europaea PYCC6329</name>
    <dbReference type="NCBI Taxonomy" id="1423913"/>
    <lineage>
        <taxon>Eukaryota</taxon>
        <taxon>Fungi</taxon>
        <taxon>Dikarya</taxon>
        <taxon>Basidiomycota</taxon>
        <taxon>Agaricomycotina</taxon>
        <taxon>Tremellomycetes</taxon>
        <taxon>Tremellales</taxon>
        <taxon>Cryptococcaceae</taxon>
        <taxon>Kwoniella</taxon>
    </lineage>
</organism>
<feature type="region of interest" description="Disordered" evidence="1">
    <location>
        <begin position="1"/>
        <end position="85"/>
    </location>
</feature>
<dbReference type="SUPFAM" id="SSF54236">
    <property type="entry name" value="Ubiquitin-like"/>
    <property type="match status" value="1"/>
</dbReference>
<protein>
    <recommendedName>
        <fullName evidence="2">UBX domain-containing protein</fullName>
    </recommendedName>
</protein>
<feature type="compositionally biased region" description="Low complexity" evidence="1">
    <location>
        <begin position="11"/>
        <end position="22"/>
    </location>
</feature>
<proteinExistence type="predicted"/>
<accession>A0AAX4K7G6</accession>
<dbReference type="PANTHER" id="PTHR46467">
    <property type="entry name" value="TETHER CONTAINING UBX DOMAIN FOR GLUT4"/>
    <property type="match status" value="1"/>
</dbReference>
<dbReference type="PROSITE" id="PS50033">
    <property type="entry name" value="UBX"/>
    <property type="match status" value="1"/>
</dbReference>
<dbReference type="Gene3D" id="3.10.20.90">
    <property type="entry name" value="Phosphatidylinositol 3-kinase Catalytic Subunit, Chain A, domain 1"/>
    <property type="match status" value="1"/>
</dbReference>
<keyword evidence="4" id="KW-1185">Reference proteome</keyword>
<dbReference type="InterPro" id="IPR029071">
    <property type="entry name" value="Ubiquitin-like_domsf"/>
</dbReference>
<reference evidence="3 4" key="1">
    <citation type="submission" date="2024-01" db="EMBL/GenBank/DDBJ databases">
        <title>Comparative genomics of Cryptococcus and Kwoniella reveals pathogenesis evolution and contrasting modes of karyotype evolution via chromosome fusion or intercentromeric recombination.</title>
        <authorList>
            <person name="Coelho M.A."/>
            <person name="David-Palma M."/>
            <person name="Shea T."/>
            <person name="Bowers K."/>
            <person name="McGinley-Smith S."/>
            <person name="Mohammad A.W."/>
            <person name="Gnirke A."/>
            <person name="Yurkov A.M."/>
            <person name="Nowrousian M."/>
            <person name="Sun S."/>
            <person name="Cuomo C.A."/>
            <person name="Heitman J."/>
        </authorList>
    </citation>
    <scope>NUCLEOTIDE SEQUENCE [LARGE SCALE GENOMIC DNA]</scope>
    <source>
        <strain evidence="3 4">PYCC6329</strain>
    </source>
</reference>
<dbReference type="AlphaFoldDB" id="A0AAX4K7G6"/>
<dbReference type="GO" id="GO:0006886">
    <property type="term" value="P:intracellular protein transport"/>
    <property type="evidence" value="ECO:0007669"/>
    <property type="project" value="TreeGrafter"/>
</dbReference>
<evidence type="ECO:0000313" key="3">
    <source>
        <dbReference type="EMBL" id="WWD02426.1"/>
    </source>
</evidence>
<dbReference type="RefSeq" id="XP_066080393.1">
    <property type="nucleotide sequence ID" value="XM_066224296.1"/>
</dbReference>
<feature type="compositionally biased region" description="Polar residues" evidence="1">
    <location>
        <begin position="290"/>
        <end position="302"/>
    </location>
</feature>
<dbReference type="Proteomes" id="UP001358614">
    <property type="component" value="Chromosome 1"/>
</dbReference>
<feature type="domain" description="UBX" evidence="2">
    <location>
        <begin position="132"/>
        <end position="183"/>
    </location>
</feature>
<name>A0AAX4K7G6_9TREE</name>
<dbReference type="GeneID" id="91099269"/>
<feature type="compositionally biased region" description="Low complexity" evidence="1">
    <location>
        <begin position="32"/>
        <end position="50"/>
    </location>
</feature>
<sequence>MSTPIDSLPQADASEASASASALQTTGLADQPEPSTSTSTFTPTPTSGPGPDHEEVNVDEEGGIKVYKPISESTTATPKTEPDESFFEPTLADVQSHHSSVLARNKRLNEAPLLTAKFREAEKAEREKLKKDRWPNTTIRIKFSDGTIIQNIFPSDSPIQPVYEFIRTALIEEVINKPFILYQPPRTKYPEHPIPTPSSSTQSKTKPKPTYAKSSIITPANYGPVKGGTLQGLQGGTGGTETLYELGLVPQSVLLVKWEDDEAMNASSYPAPIQDHLKAKSQPLPPSVPKSESNPSNQQKGNTIPGPGQVSTGAGEKKVPKWLQKGLLKKKT</sequence>